<dbReference type="Gene3D" id="1.10.10.940">
    <property type="match status" value="1"/>
</dbReference>
<dbReference type="EMBL" id="ANKD01000202">
    <property type="protein sequence ID" value="EPC76486.1"/>
    <property type="molecule type" value="Genomic_DNA"/>
</dbReference>
<gene>
    <name evidence="1" type="ORF">Lpp71_04451</name>
</gene>
<keyword evidence="1" id="KW-0670">Pyruvate</keyword>
<comment type="caution">
    <text evidence="1">The sequence shown here is derived from an EMBL/GenBank/DDBJ whole genome shotgun (WGS) entry which is preliminary data.</text>
</comment>
<proteinExistence type="predicted"/>
<organism evidence="1 2">
    <name type="scientific">Lacticaseibacillus paracasei subsp. paracasei Lpp71</name>
    <dbReference type="NCBI Taxonomy" id="1256207"/>
    <lineage>
        <taxon>Bacteria</taxon>
        <taxon>Bacillati</taxon>
        <taxon>Bacillota</taxon>
        <taxon>Bacilli</taxon>
        <taxon>Lactobacillales</taxon>
        <taxon>Lactobacillaceae</taxon>
        <taxon>Lacticaseibacillus</taxon>
    </lineage>
</organism>
<evidence type="ECO:0000313" key="2">
    <source>
        <dbReference type="Proteomes" id="UP000014252"/>
    </source>
</evidence>
<protein>
    <submittedName>
        <fullName evidence="1">Pyruvate oxidase</fullName>
    </submittedName>
</protein>
<evidence type="ECO:0000313" key="1">
    <source>
        <dbReference type="EMBL" id="EPC76486.1"/>
    </source>
</evidence>
<dbReference type="Proteomes" id="UP000014252">
    <property type="component" value="Unassembled WGS sequence"/>
</dbReference>
<accession>A0A8E0ME93</accession>
<sequence length="38" mass="4384">MDPDQFDADTIAAFKKRYYAEKLVPLSEFLKTHKVPVA</sequence>
<dbReference type="AlphaFoldDB" id="A0A8E0ME93"/>
<name>A0A8E0ME93_LACPA</name>
<reference evidence="1 2" key="1">
    <citation type="journal article" date="2013" name="PLoS ONE">
        <title>Lactobacillus paracasei comparative genomics: towards species pan-genome definition and exploitation of diversity.</title>
        <authorList>
            <person name="Smokvina T."/>
            <person name="Wels M."/>
            <person name="Polka J."/>
            <person name="Chervaux C."/>
            <person name="Brisse S."/>
            <person name="Boekhorst J."/>
            <person name="van Hylckama Vlieg J.E."/>
            <person name="Siezen R.J."/>
        </authorList>
    </citation>
    <scope>NUCLEOTIDE SEQUENCE [LARGE SCALE GENOMIC DNA]</scope>
    <source>
        <strain evidence="1 2">Lpp71</strain>
    </source>
</reference>